<dbReference type="EMBL" id="CP030118">
    <property type="protein sequence ID" value="QDL06746.1"/>
    <property type="molecule type" value="Genomic_DNA"/>
</dbReference>
<dbReference type="Proteomes" id="UP000503129">
    <property type="component" value="Chromosome"/>
</dbReference>
<proteinExistence type="predicted"/>
<keyword evidence="2" id="KW-1185">Reference proteome</keyword>
<name>A0A856MCP4_9CYAN</name>
<dbReference type="KEGG" id="bsen:DP114_01420"/>
<reference evidence="1 2" key="1">
    <citation type="submission" date="2018-06" db="EMBL/GenBank/DDBJ databases">
        <title>Comparative genomics of Brasilonema spp. strains.</title>
        <authorList>
            <person name="Alvarenga D.O."/>
            <person name="Fiore M.F."/>
            <person name="Varani A.M."/>
        </authorList>
    </citation>
    <scope>NUCLEOTIDE SEQUENCE [LARGE SCALE GENOMIC DNA]</scope>
    <source>
        <strain evidence="1 2">CENA114</strain>
    </source>
</reference>
<dbReference type="AlphaFoldDB" id="A0A856MCP4"/>
<evidence type="ECO:0000313" key="2">
    <source>
        <dbReference type="Proteomes" id="UP000503129"/>
    </source>
</evidence>
<protein>
    <submittedName>
        <fullName evidence="1">Uncharacterized protein</fullName>
    </submittedName>
</protein>
<organism evidence="1 2">
    <name type="scientific">Brasilonema sennae CENA114</name>
    <dbReference type="NCBI Taxonomy" id="415709"/>
    <lineage>
        <taxon>Bacteria</taxon>
        <taxon>Bacillati</taxon>
        <taxon>Cyanobacteriota</taxon>
        <taxon>Cyanophyceae</taxon>
        <taxon>Nostocales</taxon>
        <taxon>Scytonemataceae</taxon>
        <taxon>Brasilonema</taxon>
        <taxon>Bromeliae group (in: Brasilonema)</taxon>
    </lineage>
</organism>
<accession>A0A856MCP4</accession>
<gene>
    <name evidence="1" type="ORF">DP114_01420</name>
</gene>
<dbReference type="RefSeq" id="WP_169267683.1">
    <property type="nucleotide sequence ID" value="NZ_CAWOXK010000001.1"/>
</dbReference>
<evidence type="ECO:0000313" key="1">
    <source>
        <dbReference type="EMBL" id="QDL06746.1"/>
    </source>
</evidence>
<sequence length="526" mass="60477">MVPDLPIFNHTIYHSGFTESFYDPRTLLTKILAPNLEGQEKKEFVLRGFEYNATVIHERVHWFQHHGTSFGCFLEALRLSQQNTTLRWLREMPSSRVRDFLRQRVEFTTPILEIDPQTRHPIFAQGDEHDQMNLFRQIWFDHQWVHAVFEDSRISKQLGKPPGTVIGEVVGDVMLALCAEHDFLPQTKNAILTTPLTARQWFSVDDTEMMFVSISGMYLTSKILMECAATISELQLLPESLWMPVLGKAGVETVLTNRIKTILDGDYGIPIRSLLVVLNAGLDRLLDVLPTVNVLCFIALNPPLPPYVMHPPDDAPSWRWQDIYPPIRFARLALCVKKVGLLSDCRDHRTIATYIDKLCDVCQLPHTINTNYPDRISYEETPCFADENTVYSDSLKFSHHDYIFWVQSCLMRYRLNALPLMVSFGDCLSGDLLKQYVNDVLNFDAVPFSRCPLGWTKNDKLGFSCSVDFGNWLFRSILMDYVLFDVVAGTGKYDLSSFPGEINQNEIIYEFLEKNIILNLTEVRNT</sequence>